<dbReference type="RefSeq" id="WP_028308851.1">
    <property type="nucleotide sequence ID" value="NZ_LK996017.1"/>
</dbReference>
<name>A0A098AUE2_DESHA</name>
<sequence length="254" mass="29496">MKYYEQLLEKGCFTWNDVTEMVGNRNSASDLIQNYLKKGYIQSVKRNLYVAINLADGEPVVNRYVIASNLTESAYISHHTALEYYGCTNQVFYDVYVSSDTKFNTFEFNGLTYRYQMSRINDGIVKKPDGTRVTDLERTVIDSINDFEKIGGLEELLRSLEMMPYADETKLLCYLKSYGKQILFQKAGYILEHFKDSLKITDTFFKACEAEISKSVRYLYHGLEKEKSIYNKKWRLFVPEQLLALISEGGNEFV</sequence>
<organism evidence="1">
    <name type="scientific">Desulfitobacterium hafniense</name>
    <name type="common">Desulfitobacterium frappieri</name>
    <dbReference type="NCBI Taxonomy" id="49338"/>
    <lineage>
        <taxon>Bacteria</taxon>
        <taxon>Bacillati</taxon>
        <taxon>Bacillota</taxon>
        <taxon>Clostridia</taxon>
        <taxon>Eubacteriales</taxon>
        <taxon>Desulfitobacteriaceae</taxon>
        <taxon>Desulfitobacterium</taxon>
    </lineage>
</organism>
<gene>
    <name evidence="1" type="ORF">DPCES_0061</name>
</gene>
<reference evidence="1" key="1">
    <citation type="submission" date="2014-07" db="EMBL/GenBank/DDBJ databases">
        <authorList>
            <person name="Hornung V.Bastian."/>
        </authorList>
    </citation>
    <scope>NUCLEOTIDE SEQUENCE</scope>
    <source>
        <strain evidence="1">PCE-S</strain>
    </source>
</reference>
<dbReference type="PATRIC" id="fig|49338.4.peg.66"/>
<accession>A0A098AUE2</accession>
<evidence type="ECO:0000313" key="1">
    <source>
        <dbReference type="EMBL" id="CDW99948.1"/>
    </source>
</evidence>
<protein>
    <submittedName>
        <fullName evidence="1">Predicted transcriptional regulator</fullName>
    </submittedName>
</protein>
<dbReference type="AlphaFoldDB" id="A0A098AUE2"/>
<proteinExistence type="predicted"/>
<dbReference type="EMBL" id="LK996017">
    <property type="protein sequence ID" value="CDW99948.1"/>
    <property type="molecule type" value="Genomic_DNA"/>
</dbReference>